<dbReference type="InterPro" id="IPR020845">
    <property type="entry name" value="AMP-binding_CS"/>
</dbReference>
<reference evidence="5" key="1">
    <citation type="submission" date="2020-10" db="EMBL/GenBank/DDBJ databases">
        <title>Complete genome sequence of Bacillus velezensis NST6.</title>
        <authorList>
            <person name="Choi J."/>
        </authorList>
    </citation>
    <scope>NUCLEOTIDE SEQUENCE [LARGE SCALE GENOMIC DNA]</scope>
    <source>
        <strain evidence="5">NST6</strain>
    </source>
</reference>
<dbReference type="GO" id="GO:0006631">
    <property type="term" value="P:fatty acid metabolic process"/>
    <property type="evidence" value="ECO:0007669"/>
    <property type="project" value="TreeGrafter"/>
</dbReference>
<dbReference type="RefSeq" id="WP_014418316.1">
    <property type="nucleotide sequence ID" value="NZ_BDDG01000002.1"/>
</dbReference>
<dbReference type="Pfam" id="PF13193">
    <property type="entry name" value="AMP-binding_C"/>
    <property type="match status" value="1"/>
</dbReference>
<proteinExistence type="inferred from homology"/>
<keyword evidence="4" id="KW-0436">Ligase</keyword>
<comment type="similarity">
    <text evidence="1">Belongs to the ATP-dependent AMP-binding enzyme family.</text>
</comment>
<dbReference type="GO" id="GO:0008756">
    <property type="term" value="F:o-succinylbenzoate-CoA ligase activity"/>
    <property type="evidence" value="ECO:0007669"/>
    <property type="project" value="UniProtKB-EC"/>
</dbReference>
<dbReference type="CDD" id="cd04433">
    <property type="entry name" value="AFD_class_I"/>
    <property type="match status" value="1"/>
</dbReference>
<dbReference type="SUPFAM" id="SSF56801">
    <property type="entry name" value="Acetyl-CoA synthetase-like"/>
    <property type="match status" value="1"/>
</dbReference>
<dbReference type="InterPro" id="IPR045851">
    <property type="entry name" value="AMP-bd_C_sf"/>
</dbReference>
<dbReference type="InterPro" id="IPR025110">
    <property type="entry name" value="AMP-bd_C"/>
</dbReference>
<feature type="domain" description="AMP-binding enzyme C-terminal" evidence="3">
    <location>
        <begin position="372"/>
        <end position="441"/>
    </location>
</feature>
<feature type="domain" description="AMP-dependent synthetase/ligase" evidence="2">
    <location>
        <begin position="15"/>
        <end position="326"/>
    </location>
</feature>
<dbReference type="Gene3D" id="3.30.300.30">
    <property type="match status" value="1"/>
</dbReference>
<dbReference type="PANTHER" id="PTHR43201:SF8">
    <property type="entry name" value="ACYL-COA SYNTHETASE FAMILY MEMBER 3"/>
    <property type="match status" value="1"/>
</dbReference>
<evidence type="ECO:0000313" key="4">
    <source>
        <dbReference type="EMBL" id="QOY28426.1"/>
    </source>
</evidence>
<dbReference type="AlphaFoldDB" id="A0A411A7L5"/>
<name>A0A411A7L5_BACVE</name>
<sequence>MKTESGGDISWVTDKLRETQDSEFLIFKGQTFTYDDLLTRISFFQKELEQNGIREGECVALIGDYSPNAIFLLMALLLNRNIVVPLSNESREKHLDMFEDAKVNQIIEINENDSWTLREGSESASHPLLDDLRERGESGIIIFTSGTSGKSKASVLSAGRLLEKYKTAKRKPLRTLIFLKLDHIGGINTLFAILFNGGTIVTSDSRTPESVYQAVDKHAVQVLPATPTFLNMLLMSKADAGYNLSSLRLITYGTEPMPQSTLRGIHRLFPDVRLKQTYGLTELGIFSTKSKDSQSTWMKVGGAGTETKITGGTLWVRSESAMLGYLNAPSPFDEDGWYDTGDQVETDGEYIRILGRKSEIINVGGEKVFPAEVESVFLEIPNVRDVLITGRKNPITGEIVAAEAVLEKEEDIKSFRKRAVAHCRQKLQPYQIPQIISVTDRKLSNDRFKKIRNV</sequence>
<dbReference type="InterPro" id="IPR000873">
    <property type="entry name" value="AMP-dep_synth/lig_dom"/>
</dbReference>
<dbReference type="InterPro" id="IPR042099">
    <property type="entry name" value="ANL_N_sf"/>
</dbReference>
<evidence type="ECO:0000259" key="3">
    <source>
        <dbReference type="Pfam" id="PF13193"/>
    </source>
</evidence>
<evidence type="ECO:0000259" key="2">
    <source>
        <dbReference type="Pfam" id="PF00501"/>
    </source>
</evidence>
<accession>A0A411A7L5</accession>
<dbReference type="PROSITE" id="PS00455">
    <property type="entry name" value="AMP_BINDING"/>
    <property type="match status" value="1"/>
</dbReference>
<dbReference type="EC" id="6.2.1.26" evidence="4"/>
<dbReference type="Pfam" id="PF00501">
    <property type="entry name" value="AMP-binding"/>
    <property type="match status" value="1"/>
</dbReference>
<dbReference type="EMBL" id="CP063687">
    <property type="protein sequence ID" value="QOY28426.1"/>
    <property type="molecule type" value="Genomic_DNA"/>
</dbReference>
<dbReference type="PANTHER" id="PTHR43201">
    <property type="entry name" value="ACYL-COA SYNTHETASE"/>
    <property type="match status" value="1"/>
</dbReference>
<dbReference type="Gene3D" id="3.40.50.12780">
    <property type="entry name" value="N-terminal domain of ligase-like"/>
    <property type="match status" value="1"/>
</dbReference>
<protein>
    <submittedName>
        <fullName evidence="4">2-succinylbenzoate--CoA ligase</fullName>
        <ecNumber evidence="4">6.2.1.26</ecNumber>
    </submittedName>
</protein>
<evidence type="ECO:0000256" key="1">
    <source>
        <dbReference type="ARBA" id="ARBA00006432"/>
    </source>
</evidence>
<evidence type="ECO:0000313" key="5">
    <source>
        <dbReference type="Proteomes" id="UP000587477"/>
    </source>
</evidence>
<gene>
    <name evidence="4" type="primary">menE_2</name>
    <name evidence="4" type="ORF">BACVE_003467</name>
</gene>
<organism evidence="4 5">
    <name type="scientific">Bacillus velezensis</name>
    <dbReference type="NCBI Taxonomy" id="492670"/>
    <lineage>
        <taxon>Bacteria</taxon>
        <taxon>Bacillati</taxon>
        <taxon>Bacillota</taxon>
        <taxon>Bacilli</taxon>
        <taxon>Bacillales</taxon>
        <taxon>Bacillaceae</taxon>
        <taxon>Bacillus</taxon>
        <taxon>Bacillus amyloliquefaciens group</taxon>
    </lineage>
</organism>
<dbReference type="Proteomes" id="UP000587477">
    <property type="component" value="Chromosome"/>
</dbReference>
<dbReference type="GO" id="GO:0031956">
    <property type="term" value="F:medium-chain fatty acid-CoA ligase activity"/>
    <property type="evidence" value="ECO:0007669"/>
    <property type="project" value="TreeGrafter"/>
</dbReference>